<evidence type="ECO:0000313" key="3">
    <source>
        <dbReference type="Proteomes" id="UP000450000"/>
    </source>
</evidence>
<evidence type="ECO:0000313" key="2">
    <source>
        <dbReference type="EMBL" id="MQS13796.1"/>
    </source>
</evidence>
<dbReference type="Pfam" id="PF06259">
    <property type="entry name" value="Abhydrolase_8"/>
    <property type="match status" value="1"/>
</dbReference>
<keyword evidence="3" id="KW-1185">Reference proteome</keyword>
<protein>
    <recommendedName>
        <fullName evidence="1">DUF1023 domain-containing protein</fullName>
    </recommendedName>
</protein>
<comment type="caution">
    <text evidence="2">The sequence shown here is derived from an EMBL/GenBank/DDBJ whole genome shotgun (WGS) entry which is preliminary data.</text>
</comment>
<sequence>MVPASSSSSVFHAVPHLCSAVPLFQPVRLAAALSVGSPSFAVSSGTFPATATALVPAAVNSRGLTVNPVPPAIVSPDRRVGRGRYGSREYAGGNHGSRVAMAMDLRSLKNANVADLHTLADAYDALCKAYSQYAADWKSGTADRVHGSEWTGPAATAAIPVLDGITDKLRAATIELGCIGRDLRDCADAFTLARSRLRQALLDARAKGLSVDECGTVSRPPSTNPYRAPDREAQQKAAAEEIGRRIGAALAEATSVDERLAEALKRYADHAADQSGLDVRTASADAYLAATGNAARRLNTPDKDAAPTEVNGWWKALGPEGQQWCVSHHPQAIGNLDGIPAEVRDRVNRAHLRTLMTGIMKKHDGHLPMTSHEKALYHLYGPIVRRLDKDGRDPASPRVLLLGLGSEGKGRAVLSYGNPDTATDISAYVPGITTDTHSLGTAGRVHDGTNEAENALSLYRAASRKAPAGHSVASIVWLGYDPPGMDLGAASTKAGRDGAPAYAKFLSGLRAGHEGRPPHITSIGHSYGSYLVGQATRLATRPGSYDAAPDDVIFLGSPGVGVDKASDLGMPGRVWVGAADNDVVTRLPSKFGIDPDERWYGRDPASRHFDANRFTVDNWSRGNPVDAHTKYLTGRGGPSLDNIAAIVTGSGDVELEGRR</sequence>
<dbReference type="Proteomes" id="UP000450000">
    <property type="component" value="Unassembled WGS sequence"/>
</dbReference>
<dbReference type="OrthoDB" id="5969911at2"/>
<dbReference type="EMBL" id="WBOF01000001">
    <property type="protein sequence ID" value="MQS13796.1"/>
    <property type="molecule type" value="Genomic_DNA"/>
</dbReference>
<gene>
    <name evidence="2" type="ORF">F7Q99_16340</name>
</gene>
<dbReference type="InterPro" id="IPR010427">
    <property type="entry name" value="DUF1023"/>
</dbReference>
<evidence type="ECO:0000259" key="1">
    <source>
        <dbReference type="Pfam" id="PF06259"/>
    </source>
</evidence>
<accession>A0A6N7KQH1</accession>
<name>A0A6N7KQH1_9ACTN</name>
<feature type="domain" description="DUF1023" evidence="1">
    <location>
        <begin position="408"/>
        <end position="588"/>
    </location>
</feature>
<proteinExistence type="predicted"/>
<organism evidence="2 3">
    <name type="scientific">Streptomyces kaniharaensis</name>
    <dbReference type="NCBI Taxonomy" id="212423"/>
    <lineage>
        <taxon>Bacteria</taxon>
        <taxon>Bacillati</taxon>
        <taxon>Actinomycetota</taxon>
        <taxon>Actinomycetes</taxon>
        <taxon>Kitasatosporales</taxon>
        <taxon>Streptomycetaceae</taxon>
        <taxon>Streptomyces</taxon>
    </lineage>
</organism>
<reference evidence="2 3" key="1">
    <citation type="submission" date="2019-09" db="EMBL/GenBank/DDBJ databases">
        <title>Genome Sequences of Streptomyces kaniharaensis ATCC 21070.</title>
        <authorList>
            <person name="Zhu W."/>
            <person name="De Crecy-Lagard V."/>
            <person name="Richards N.G."/>
        </authorList>
    </citation>
    <scope>NUCLEOTIDE SEQUENCE [LARGE SCALE GENOMIC DNA]</scope>
    <source>
        <strain evidence="2 3">SF-557</strain>
    </source>
</reference>
<dbReference type="AlphaFoldDB" id="A0A6N7KQH1"/>